<dbReference type="InterPro" id="IPR050190">
    <property type="entry name" value="UPF0213_domain"/>
</dbReference>
<dbReference type="PROSITE" id="PS50164">
    <property type="entry name" value="GIY_YIG"/>
    <property type="match status" value="1"/>
</dbReference>
<dbReference type="SUPFAM" id="SSF82771">
    <property type="entry name" value="GIY-YIG endonuclease"/>
    <property type="match status" value="1"/>
</dbReference>
<reference evidence="4" key="1">
    <citation type="journal article" date="2019" name="Int. J. Syst. Evol. Microbiol.">
        <title>The Global Catalogue of Microorganisms (GCM) 10K type strain sequencing project: providing services to taxonomists for standard genome sequencing and annotation.</title>
        <authorList>
            <consortium name="The Broad Institute Genomics Platform"/>
            <consortium name="The Broad Institute Genome Sequencing Center for Infectious Disease"/>
            <person name="Wu L."/>
            <person name="Ma J."/>
        </authorList>
    </citation>
    <scope>NUCLEOTIDE SEQUENCE [LARGE SCALE GENOMIC DNA]</scope>
    <source>
        <strain evidence="4">CCUG 61484</strain>
    </source>
</reference>
<dbReference type="Gene3D" id="3.40.1440.10">
    <property type="entry name" value="GIY-YIG endonuclease"/>
    <property type="match status" value="1"/>
</dbReference>
<dbReference type="Pfam" id="PF01541">
    <property type="entry name" value="GIY-YIG"/>
    <property type="match status" value="1"/>
</dbReference>
<name>A0ABW3ATK0_9SPHI</name>
<organism evidence="3 4">
    <name type="scientific">Mucilaginibacter litoreus</name>
    <dbReference type="NCBI Taxonomy" id="1048221"/>
    <lineage>
        <taxon>Bacteria</taxon>
        <taxon>Pseudomonadati</taxon>
        <taxon>Bacteroidota</taxon>
        <taxon>Sphingobacteriia</taxon>
        <taxon>Sphingobacteriales</taxon>
        <taxon>Sphingobacteriaceae</taxon>
        <taxon>Mucilaginibacter</taxon>
    </lineage>
</organism>
<keyword evidence="4" id="KW-1185">Reference proteome</keyword>
<dbReference type="InterPro" id="IPR035901">
    <property type="entry name" value="GIY-YIG_endonuc_sf"/>
</dbReference>
<comment type="caution">
    <text evidence="3">The sequence shown here is derived from an EMBL/GenBank/DDBJ whole genome shotgun (WGS) entry which is preliminary data.</text>
</comment>
<evidence type="ECO:0000256" key="1">
    <source>
        <dbReference type="ARBA" id="ARBA00007435"/>
    </source>
</evidence>
<dbReference type="InterPro" id="IPR000305">
    <property type="entry name" value="GIY-YIG_endonuc"/>
</dbReference>
<evidence type="ECO:0000313" key="3">
    <source>
        <dbReference type="EMBL" id="MFD0794180.1"/>
    </source>
</evidence>
<evidence type="ECO:0000313" key="4">
    <source>
        <dbReference type="Proteomes" id="UP001597010"/>
    </source>
</evidence>
<accession>A0ABW3ATK0</accession>
<comment type="similarity">
    <text evidence="1">Belongs to the UPF0213 family.</text>
</comment>
<evidence type="ECO:0000259" key="2">
    <source>
        <dbReference type="PROSITE" id="PS50164"/>
    </source>
</evidence>
<sequence length="98" mass="11548">MFINQYCIYIVTNASNNVLYTGVTSDLKNRILQHKLKVNQGFTIKYQCNKLVYFETFQWVDDAIAREKQIKAGSRMKKVNLITFANPDWKDLSEGWYD</sequence>
<dbReference type="RefSeq" id="WP_377115095.1">
    <property type="nucleotide sequence ID" value="NZ_JBHTHZ010000005.1"/>
</dbReference>
<dbReference type="PANTHER" id="PTHR34477">
    <property type="entry name" value="UPF0213 PROTEIN YHBQ"/>
    <property type="match status" value="1"/>
</dbReference>
<gene>
    <name evidence="3" type="ORF">ACFQZX_11165</name>
</gene>
<feature type="domain" description="GIY-YIG" evidence="2">
    <location>
        <begin position="4"/>
        <end position="80"/>
    </location>
</feature>
<dbReference type="Proteomes" id="UP001597010">
    <property type="component" value="Unassembled WGS sequence"/>
</dbReference>
<proteinExistence type="inferred from homology"/>
<protein>
    <submittedName>
        <fullName evidence="3">GIY-YIG nuclease family protein</fullName>
    </submittedName>
</protein>
<dbReference type="EMBL" id="JBHTHZ010000005">
    <property type="protein sequence ID" value="MFD0794180.1"/>
    <property type="molecule type" value="Genomic_DNA"/>
</dbReference>
<dbReference type="PANTHER" id="PTHR34477:SF5">
    <property type="entry name" value="BSL5627 PROTEIN"/>
    <property type="match status" value="1"/>
</dbReference>
<dbReference type="CDD" id="cd10448">
    <property type="entry name" value="GIY-YIG_unchar_3"/>
    <property type="match status" value="1"/>
</dbReference>